<accession>A0A0G4GZV5</accession>
<organism evidence="2">
    <name type="scientific">Chromera velia CCMP2878</name>
    <dbReference type="NCBI Taxonomy" id="1169474"/>
    <lineage>
        <taxon>Eukaryota</taxon>
        <taxon>Sar</taxon>
        <taxon>Alveolata</taxon>
        <taxon>Colpodellida</taxon>
        <taxon>Chromeraceae</taxon>
        <taxon>Chromera</taxon>
    </lineage>
</organism>
<dbReference type="AlphaFoldDB" id="A0A0G4GZV5"/>
<evidence type="ECO:0000313" key="2">
    <source>
        <dbReference type="EMBL" id="CEM36814.1"/>
    </source>
</evidence>
<reference evidence="2" key="1">
    <citation type="submission" date="2014-11" db="EMBL/GenBank/DDBJ databases">
        <authorList>
            <person name="Otto D Thomas"/>
            <person name="Naeem Raeece"/>
        </authorList>
    </citation>
    <scope>NUCLEOTIDE SEQUENCE</scope>
</reference>
<gene>
    <name evidence="2" type="ORF">Cvel_5475</name>
</gene>
<sequence>MAVLSRFIGVAAIAVAALAQDIVAPLEVVPALEAPPPVTTPAPAPVASYYADGCVDDADFVDVDGDGCQVYIDVPRWCDEAERFANEETGQNARQACCVCAARPIPETTPAPVVPVEMIPEATPAPFIAPTPAATPAPFVPTFSEATPAPFIAPTPAATPAPFVAPVPEATPAPYVPLAPEPTPAPVTTTTTTTAAFPYSWDCRTDVYGNRLRFRERRACRDMRRRFSYSESAGYTSGYSYSRRYRD</sequence>
<evidence type="ECO:0000256" key="1">
    <source>
        <dbReference type="SAM" id="SignalP"/>
    </source>
</evidence>
<name>A0A0G4GZV5_9ALVE</name>
<proteinExistence type="predicted"/>
<protein>
    <submittedName>
        <fullName evidence="2">Uncharacterized protein</fullName>
    </submittedName>
</protein>
<keyword evidence="1" id="KW-0732">Signal</keyword>
<feature type="signal peptide" evidence="1">
    <location>
        <begin position="1"/>
        <end position="19"/>
    </location>
</feature>
<feature type="chain" id="PRO_5005190768" evidence="1">
    <location>
        <begin position="20"/>
        <end position="247"/>
    </location>
</feature>
<dbReference type="EMBL" id="CDMZ01001734">
    <property type="protein sequence ID" value="CEM36814.1"/>
    <property type="molecule type" value="Genomic_DNA"/>
</dbReference>
<dbReference type="VEuPathDB" id="CryptoDB:Cvel_5475"/>